<dbReference type="PATRIC" id="fig|1299326.3.peg.6473"/>
<name>X7XY42_MYCKA</name>
<organism evidence="1 2">
    <name type="scientific">Mycobacterium kansasii 662</name>
    <dbReference type="NCBI Taxonomy" id="1299326"/>
    <lineage>
        <taxon>Bacteria</taxon>
        <taxon>Bacillati</taxon>
        <taxon>Actinomycetota</taxon>
        <taxon>Actinomycetes</taxon>
        <taxon>Mycobacteriales</taxon>
        <taxon>Mycobacteriaceae</taxon>
        <taxon>Mycobacterium</taxon>
    </lineage>
</organism>
<evidence type="ECO:0000313" key="1">
    <source>
        <dbReference type="EMBL" id="ETZ99084.1"/>
    </source>
</evidence>
<accession>X7XY42</accession>
<sequence>MFSGPATRPMDGVTVAKSDILDAMMVFFDLWISARYDPPGRSS</sequence>
<gene>
    <name evidence="1" type="ORF">I545_6739</name>
</gene>
<dbReference type="Proteomes" id="UP000020561">
    <property type="component" value="Unassembled WGS sequence"/>
</dbReference>
<dbReference type="AlphaFoldDB" id="X7XY42"/>
<proteinExistence type="predicted"/>
<dbReference type="EMBL" id="JAOA01000027">
    <property type="protein sequence ID" value="ETZ99084.1"/>
    <property type="molecule type" value="Genomic_DNA"/>
</dbReference>
<reference evidence="1 2" key="1">
    <citation type="submission" date="2013-12" db="EMBL/GenBank/DDBJ databases">
        <authorList>
            <person name="Brown-Elliot B."/>
            <person name="Wallace R."/>
            <person name="Lenaerts A."/>
            <person name="Ordway D."/>
            <person name="DeGroote M.A."/>
            <person name="Parker T."/>
            <person name="Sizemore C."/>
            <person name="Tallon L.J."/>
            <person name="Sadzewicz L.K."/>
            <person name="Sengamalay N."/>
            <person name="Fraser C.M."/>
            <person name="Hine E."/>
            <person name="Shefchek K.A."/>
            <person name="Das S.P."/>
            <person name="Tettelin H."/>
        </authorList>
    </citation>
    <scope>NUCLEOTIDE SEQUENCE [LARGE SCALE GENOMIC DNA]</scope>
    <source>
        <strain evidence="1 2">662</strain>
    </source>
</reference>
<comment type="caution">
    <text evidence="1">The sequence shown here is derived from an EMBL/GenBank/DDBJ whole genome shotgun (WGS) entry which is preliminary data.</text>
</comment>
<evidence type="ECO:0000313" key="2">
    <source>
        <dbReference type="Proteomes" id="UP000020561"/>
    </source>
</evidence>
<protein>
    <submittedName>
        <fullName evidence="1">Uncharacterized protein</fullName>
    </submittedName>
</protein>